<dbReference type="STRING" id="1224947.SAMN05216480_109138"/>
<dbReference type="EMBL" id="FPBK01000009">
    <property type="protein sequence ID" value="SFU60761.1"/>
    <property type="molecule type" value="Genomic_DNA"/>
</dbReference>
<name>A0A1I7HJC1_9FLAO</name>
<dbReference type="InterPro" id="IPR036390">
    <property type="entry name" value="WH_DNA-bd_sf"/>
</dbReference>
<sequence length="165" mass="19646">MQKDDLIEEKKLLVEEMGVYFETCDTLSPLSSRIFAYLALSLDEGVSFEELQEALEASKSSISTNLQLLQSMRRIGYFTKPGDRKRYFKIDDEQIINRLDDKIETWKHEKKIHQKVLCYKKRIFQDVEIDSENLLRIQYNEHYITFVDSMIQNLEKLKENLIQLK</sequence>
<dbReference type="PANTHER" id="PTHR38465:SF2">
    <property type="entry name" value="HTH-TYPE TRANSCRIPTIONAL REGULATOR MMPR5"/>
    <property type="match status" value="1"/>
</dbReference>
<reference evidence="4 5" key="1">
    <citation type="submission" date="2016-10" db="EMBL/GenBank/DDBJ databases">
        <authorList>
            <person name="de Groot N.N."/>
        </authorList>
    </citation>
    <scope>NUCLEOTIDE SEQUENCE [LARGE SCALE GENOMIC DNA]</scope>
    <source>
        <strain evidence="4 5">CGMCC 1.12333</strain>
    </source>
</reference>
<dbReference type="GO" id="GO:0003677">
    <property type="term" value="F:DNA binding"/>
    <property type="evidence" value="ECO:0007669"/>
    <property type="project" value="UniProtKB-KW"/>
</dbReference>
<dbReference type="InterPro" id="IPR052362">
    <property type="entry name" value="HTH-GbsR_regulator"/>
</dbReference>
<keyword evidence="5" id="KW-1185">Reference proteome</keyword>
<dbReference type="Gene3D" id="1.10.10.10">
    <property type="entry name" value="Winged helix-like DNA-binding domain superfamily/Winged helix DNA-binding domain"/>
    <property type="match status" value="1"/>
</dbReference>
<evidence type="ECO:0008006" key="6">
    <source>
        <dbReference type="Google" id="ProtNLM"/>
    </source>
</evidence>
<proteinExistence type="predicted"/>
<dbReference type="SUPFAM" id="SSF46785">
    <property type="entry name" value="Winged helix' DNA-binding domain"/>
    <property type="match status" value="1"/>
</dbReference>
<protein>
    <recommendedName>
        <fullName evidence="6">DNA-binding transcriptional regulator GbsR, MarR family</fullName>
    </recommendedName>
</protein>
<evidence type="ECO:0000256" key="1">
    <source>
        <dbReference type="ARBA" id="ARBA00023015"/>
    </source>
</evidence>
<dbReference type="PANTHER" id="PTHR38465">
    <property type="entry name" value="HTH-TYPE TRANSCRIPTIONAL REGULATOR MJ1563-RELATED"/>
    <property type="match status" value="1"/>
</dbReference>
<evidence type="ECO:0000256" key="2">
    <source>
        <dbReference type="ARBA" id="ARBA00023125"/>
    </source>
</evidence>
<dbReference type="Proteomes" id="UP000199138">
    <property type="component" value="Unassembled WGS sequence"/>
</dbReference>
<evidence type="ECO:0000256" key="3">
    <source>
        <dbReference type="ARBA" id="ARBA00023163"/>
    </source>
</evidence>
<dbReference type="InterPro" id="IPR036388">
    <property type="entry name" value="WH-like_DNA-bd_sf"/>
</dbReference>
<keyword evidence="3" id="KW-0804">Transcription</keyword>
<evidence type="ECO:0000313" key="4">
    <source>
        <dbReference type="EMBL" id="SFU60761.1"/>
    </source>
</evidence>
<dbReference type="OrthoDB" id="1807857at2"/>
<organism evidence="4 5">
    <name type="scientific">Pustulibacterium marinum</name>
    <dbReference type="NCBI Taxonomy" id="1224947"/>
    <lineage>
        <taxon>Bacteria</taxon>
        <taxon>Pseudomonadati</taxon>
        <taxon>Bacteroidota</taxon>
        <taxon>Flavobacteriia</taxon>
        <taxon>Flavobacteriales</taxon>
        <taxon>Flavobacteriaceae</taxon>
        <taxon>Pustulibacterium</taxon>
    </lineage>
</organism>
<dbReference type="AlphaFoldDB" id="A0A1I7HJC1"/>
<keyword evidence="2" id="KW-0238">DNA-binding</keyword>
<evidence type="ECO:0000313" key="5">
    <source>
        <dbReference type="Proteomes" id="UP000199138"/>
    </source>
</evidence>
<gene>
    <name evidence="4" type="ORF">SAMN05216480_109138</name>
</gene>
<keyword evidence="1" id="KW-0805">Transcription regulation</keyword>
<accession>A0A1I7HJC1</accession>
<dbReference type="RefSeq" id="WP_093025502.1">
    <property type="nucleotide sequence ID" value="NZ_FPBK01000009.1"/>
</dbReference>